<dbReference type="InterPro" id="IPR003776">
    <property type="entry name" value="YcaO-like_dom"/>
</dbReference>
<dbReference type="Pfam" id="PF02624">
    <property type="entry name" value="YcaO"/>
    <property type="match status" value="1"/>
</dbReference>
<dbReference type="Gene3D" id="3.40.50.720">
    <property type="entry name" value="NAD(P)-binding Rossmann-like Domain"/>
    <property type="match status" value="1"/>
</dbReference>
<dbReference type="EMBL" id="CAJC01000033">
    <property type="protein sequence ID" value="CCI51841.1"/>
    <property type="molecule type" value="Genomic_DNA"/>
</dbReference>
<dbReference type="PANTHER" id="PTHR37809:SF1">
    <property type="entry name" value="RIBOSOMAL PROTEIN S12 METHYLTHIOTRANSFERASE ACCESSORY FACTOR YCAO"/>
    <property type="match status" value="1"/>
</dbReference>
<reference evidence="2 3" key="1">
    <citation type="journal article" date="2013" name="ISME J.">
        <title>A metabolic model for members of the genus Tetrasphaera involved in enhanced biological phosphorus removal.</title>
        <authorList>
            <person name="Kristiansen R."/>
            <person name="Nguyen H.T.T."/>
            <person name="Saunders A.M."/>
            <person name="Nielsen J.L."/>
            <person name="Wimmer R."/>
            <person name="Le V.Q."/>
            <person name="McIlroy S.J."/>
            <person name="Petrovski S."/>
            <person name="Seviour R.J."/>
            <person name="Calteau A."/>
            <person name="Nielsen K.L."/>
            <person name="Nielsen P.H."/>
        </authorList>
    </citation>
    <scope>NUCLEOTIDE SEQUENCE [LARGE SCALE GENOMIC DNA]</scope>
    <source>
        <strain evidence="2 3">Ben 74</strain>
    </source>
</reference>
<keyword evidence="3" id="KW-1185">Reference proteome</keyword>
<proteinExistence type="predicted"/>
<dbReference type="Gene3D" id="3.30.1330.230">
    <property type="match status" value="1"/>
</dbReference>
<dbReference type="AlphaFoldDB" id="A0A077M3Q9"/>
<dbReference type="Gene3D" id="3.30.40.250">
    <property type="match status" value="1"/>
</dbReference>
<dbReference type="Proteomes" id="UP000035720">
    <property type="component" value="Unassembled WGS sequence"/>
</dbReference>
<dbReference type="InterPro" id="IPR027624">
    <property type="entry name" value="TOMM_cyclo_SagD"/>
</dbReference>
<evidence type="ECO:0000313" key="2">
    <source>
        <dbReference type="EMBL" id="CCI51841.1"/>
    </source>
</evidence>
<protein>
    <recommendedName>
        <fullName evidence="1">YcaO domain-containing protein</fullName>
    </recommendedName>
</protein>
<dbReference type="PROSITE" id="PS51664">
    <property type="entry name" value="YCAO"/>
    <property type="match status" value="1"/>
</dbReference>
<dbReference type="Gene3D" id="3.30.160.660">
    <property type="match status" value="1"/>
</dbReference>
<name>A0A077M3Q9_9MICO</name>
<evidence type="ECO:0000259" key="1">
    <source>
        <dbReference type="PROSITE" id="PS51664"/>
    </source>
</evidence>
<dbReference type="PANTHER" id="PTHR37809">
    <property type="entry name" value="RIBOSOMAL PROTEIN S12 METHYLTHIOTRANSFERASE ACCESSORY FACTOR YCAO"/>
    <property type="match status" value="1"/>
</dbReference>
<dbReference type="STRING" id="1193518.BN13_1280003"/>
<organism evidence="2 3">
    <name type="scientific">Nostocoides jenkinsii Ben 74</name>
    <dbReference type="NCBI Taxonomy" id="1193518"/>
    <lineage>
        <taxon>Bacteria</taxon>
        <taxon>Bacillati</taxon>
        <taxon>Actinomycetota</taxon>
        <taxon>Actinomycetes</taxon>
        <taxon>Micrococcales</taxon>
        <taxon>Intrasporangiaceae</taxon>
        <taxon>Nostocoides</taxon>
    </lineage>
</organism>
<accession>A0A077M3Q9</accession>
<gene>
    <name evidence="2" type="ORF">BN13_1280003</name>
</gene>
<dbReference type="InterPro" id="IPR022291">
    <property type="entry name" value="Bacteriocin_synth_cyclodeHase"/>
</dbReference>
<comment type="caution">
    <text evidence="2">The sequence shown here is derived from an EMBL/GenBank/DDBJ whole genome shotgun (WGS) entry which is preliminary data.</text>
</comment>
<feature type="domain" description="YcaO" evidence="1">
    <location>
        <begin position="249"/>
        <end position="635"/>
    </location>
</feature>
<evidence type="ECO:0000313" key="3">
    <source>
        <dbReference type="Proteomes" id="UP000035720"/>
    </source>
</evidence>
<dbReference type="NCBIfam" id="TIGR03604">
    <property type="entry name" value="TOMM_cyclo_SagD"/>
    <property type="match status" value="1"/>
</dbReference>
<dbReference type="NCBIfam" id="TIGR03882">
    <property type="entry name" value="cyclo_dehyd_2"/>
    <property type="match status" value="1"/>
</dbReference>
<sequence length="635" mass="68985">MTSHQNPASRGEEVMTAQMMSTPLWAANAAGLEALLRARSAGTADIRVHVLGSRDELSADPQAFDGGRIVHVSGSTVIVGPASGPGSCPQCVARRWQASRPALLREATELGTDVQAGDGPPLPFSGVVDTVVAVLELVVPGQVAKVDVSSLDVTTYDFLADPYCPTCGASDGAEVPDVADRFVGSRKRAGYRSCRVEDYPLPLEALANPVSGVLGRGYFSELSLPSTAAIWGSFSTRTPFDMYEIFWGGHASSYDRSLRIGLLEGLERYAGMIPPSTTIRASRAQLVTDGIRHLDPRSCGLYDEEYHRRTDWLARYSDDLVMPWVPSYSVRDRGTVWLPEVTAYYRTGDDGSRFVQECSNGCASGGNLTEATYCGLMELIERDAFLLTWYGKVTLPEIDAATSDRASTRMMIDRLAMYGYRARFFDARISFDIPVVIGVAERIGGGLGAMCVGGGSGLDPEDAIAGALVEISTDSLNLRSRVQRDHDRLAGIAENFDLLQSIHDHPILFGLPQMARHADFLLRRDDVPPRSIGELYGERLGPDTGDLADDLTWCVEHVAEAGLDTLVVDQTTIEQRAMGVHTASVIVPGLLPIDFGWGRQRCLDMPRMRTALREAGLATHDLTRADLHLVPHPFP</sequence>